<sequence length="264" mass="30981">KNNIKEIPYEFIETKKIEAGPSSMIFLALWTSNYIETVVLKYIKNDDLFLNEFTIYRNFNKKDPLSLKCFGVTKNEKKNFFLVLQYAPGGTLQKNLELIRIMTWKRKIELLKNLSFELKKLHSYRYVHGDLHSDNIVQRDLNNVHIMDFEFAFRPSEQNKSTPYGNVPFIAPEVFNNGRYDYKSDIYSFGIIAWEIAHGKSARQEFNSDHLRAILDLINGDRLPIDEQVPSGITYVIKRCWEGEPEKRMSADDIYKYLADKIDV</sequence>
<dbReference type="PROSITE" id="PS50011">
    <property type="entry name" value="PROTEIN_KINASE_DOM"/>
    <property type="match status" value="1"/>
</dbReference>
<evidence type="ECO:0000259" key="1">
    <source>
        <dbReference type="PROSITE" id="PS50011"/>
    </source>
</evidence>
<dbReference type="InterPro" id="IPR000719">
    <property type="entry name" value="Prot_kinase_dom"/>
</dbReference>
<evidence type="ECO:0000313" key="3">
    <source>
        <dbReference type="Proteomes" id="UP000789901"/>
    </source>
</evidence>
<proteinExistence type="predicted"/>
<dbReference type="PANTHER" id="PTHR23257">
    <property type="entry name" value="SERINE-THREONINE PROTEIN KINASE"/>
    <property type="match status" value="1"/>
</dbReference>
<dbReference type="PIRSF" id="PIRSF000654">
    <property type="entry name" value="Integrin-linked_kinase"/>
    <property type="match status" value="1"/>
</dbReference>
<dbReference type="InterPro" id="IPR050167">
    <property type="entry name" value="Ser_Thr_protein_kinase"/>
</dbReference>
<feature type="domain" description="Protein kinase" evidence="1">
    <location>
        <begin position="11"/>
        <end position="258"/>
    </location>
</feature>
<name>A0ABN7VLJ1_GIGMA</name>
<dbReference type="InterPro" id="IPR001245">
    <property type="entry name" value="Ser-Thr/Tyr_kinase_cat_dom"/>
</dbReference>
<dbReference type="Gene3D" id="1.10.510.10">
    <property type="entry name" value="Transferase(Phosphotransferase) domain 1"/>
    <property type="match status" value="1"/>
</dbReference>
<accession>A0ABN7VLJ1</accession>
<dbReference type="Proteomes" id="UP000789901">
    <property type="component" value="Unassembled WGS sequence"/>
</dbReference>
<comment type="caution">
    <text evidence="2">The sequence shown here is derived from an EMBL/GenBank/DDBJ whole genome shotgun (WGS) entry which is preliminary data.</text>
</comment>
<dbReference type="EMBL" id="CAJVQB010017335">
    <property type="protein sequence ID" value="CAG8783785.1"/>
    <property type="molecule type" value="Genomic_DNA"/>
</dbReference>
<protein>
    <submittedName>
        <fullName evidence="2">13910_t:CDS:1</fullName>
    </submittedName>
</protein>
<keyword evidence="3" id="KW-1185">Reference proteome</keyword>
<dbReference type="Pfam" id="PF07714">
    <property type="entry name" value="PK_Tyr_Ser-Thr"/>
    <property type="match status" value="1"/>
</dbReference>
<organism evidence="2 3">
    <name type="scientific">Gigaspora margarita</name>
    <dbReference type="NCBI Taxonomy" id="4874"/>
    <lineage>
        <taxon>Eukaryota</taxon>
        <taxon>Fungi</taxon>
        <taxon>Fungi incertae sedis</taxon>
        <taxon>Mucoromycota</taxon>
        <taxon>Glomeromycotina</taxon>
        <taxon>Glomeromycetes</taxon>
        <taxon>Diversisporales</taxon>
        <taxon>Gigasporaceae</taxon>
        <taxon>Gigaspora</taxon>
    </lineage>
</organism>
<dbReference type="InterPro" id="IPR011009">
    <property type="entry name" value="Kinase-like_dom_sf"/>
</dbReference>
<evidence type="ECO:0000313" key="2">
    <source>
        <dbReference type="EMBL" id="CAG8783785.1"/>
    </source>
</evidence>
<dbReference type="SUPFAM" id="SSF56112">
    <property type="entry name" value="Protein kinase-like (PK-like)"/>
    <property type="match status" value="1"/>
</dbReference>
<feature type="non-terminal residue" evidence="2">
    <location>
        <position position="1"/>
    </location>
</feature>
<gene>
    <name evidence="2" type="ORF">GMARGA_LOCUS20111</name>
</gene>
<reference evidence="2 3" key="1">
    <citation type="submission" date="2021-06" db="EMBL/GenBank/DDBJ databases">
        <authorList>
            <person name="Kallberg Y."/>
            <person name="Tangrot J."/>
            <person name="Rosling A."/>
        </authorList>
    </citation>
    <scope>NUCLEOTIDE SEQUENCE [LARGE SCALE GENOMIC DNA]</scope>
    <source>
        <strain evidence="2 3">120-4 pot B 10/14</strain>
    </source>
</reference>